<evidence type="ECO:0000313" key="2">
    <source>
        <dbReference type="EMBL" id="SBW03770.1"/>
    </source>
</evidence>
<accession>A0A212JWC7</accession>
<dbReference type="RefSeq" id="WP_296942681.1">
    <property type="nucleotide sequence ID" value="NZ_LT599032.1"/>
</dbReference>
<gene>
    <name evidence="2" type="ORF">KL86DYS1_30664</name>
</gene>
<protein>
    <recommendedName>
        <fullName evidence="3">Cellulase Ig-like domain-containing protein</fullName>
    </recommendedName>
</protein>
<evidence type="ECO:0008006" key="3">
    <source>
        <dbReference type="Google" id="ProtNLM"/>
    </source>
</evidence>
<dbReference type="GO" id="GO:0005975">
    <property type="term" value="P:carbohydrate metabolic process"/>
    <property type="evidence" value="ECO:0007669"/>
    <property type="project" value="InterPro"/>
</dbReference>
<reference evidence="2" key="1">
    <citation type="submission" date="2016-04" db="EMBL/GenBank/DDBJ databases">
        <authorList>
            <person name="Evans L.H."/>
            <person name="Alamgir A."/>
            <person name="Owens N."/>
            <person name="Weber N.D."/>
            <person name="Virtaneva K."/>
            <person name="Barbian K."/>
            <person name="Babar A."/>
            <person name="Rosenke K."/>
        </authorList>
    </citation>
    <scope>NUCLEOTIDE SEQUENCE</scope>
    <source>
        <strain evidence="2">86-1</strain>
    </source>
</reference>
<evidence type="ECO:0000256" key="1">
    <source>
        <dbReference type="SAM" id="SignalP"/>
    </source>
</evidence>
<sequence>MKKKVLLFITAIASVLCLNANSIDKQLSSNISIKVPGNKSVTYKLTADNNGNLESESDLPLQISRKLTSDGDMVRITVSIKAKERAYYNFSQAYLLPEMKHSDCQFYMPGFWYHRNMRSPKEAPSFHTSDSWQVREDRLSTPLTGIYNEKSGDYYTILRIDEFADETIAQHASGEVILSGKTSIGYTGFRNIDENSTLVFGFPYHEAPKAYVRKLTLIPPVQAFEKLEKGETRDLVWEVRKGNVKDYSAFVSDVWAYSYDRFKPQTVETGYNAESAKKVMTNFFSESYVDKYDLKYFSGVHLRTDDCKSTGSAEVGFVGRVLINAFNALEYGEQNNRPDLVQKANAVLNSYLTNGFTPNGFFREFVDYTHNDEPNVYSIRRQSEGVFSILNYLRYEKKKGRSHPEWESRIKNILGNFLKLQGADGSFPRKFNDNFNITDASGGSTPSATLPLTMAYSYFKDNNYLESARKTAVYLEKELISKSDYFSSTLDANCEDKEASLYASTAMYYLSFVTKGKEREHYIDLCKESAYFCLSWYYMWDVPFAQGQMLGDVGFKSRGWGNVSVENNHIDVFIFEFATILDWLAVERKEPRFSEFSSVIKSSMLQLMPVEGHMFDIGKVGYYPEVVQHTHWDYGKNGKGFYNDIFAPGWTVASLWQMLSPERVSGYFDKK</sequence>
<feature type="signal peptide" evidence="1">
    <location>
        <begin position="1"/>
        <end position="20"/>
    </location>
</feature>
<dbReference type="SUPFAM" id="SSF48208">
    <property type="entry name" value="Six-hairpin glycosidases"/>
    <property type="match status" value="1"/>
</dbReference>
<keyword evidence="1" id="KW-0732">Signal</keyword>
<proteinExistence type="predicted"/>
<dbReference type="InterPro" id="IPR008928">
    <property type="entry name" value="6-hairpin_glycosidase_sf"/>
</dbReference>
<organism evidence="2">
    <name type="scientific">uncultured Dysgonomonas sp</name>
    <dbReference type="NCBI Taxonomy" id="206096"/>
    <lineage>
        <taxon>Bacteria</taxon>
        <taxon>Pseudomonadati</taxon>
        <taxon>Bacteroidota</taxon>
        <taxon>Bacteroidia</taxon>
        <taxon>Bacteroidales</taxon>
        <taxon>Dysgonomonadaceae</taxon>
        <taxon>Dysgonomonas</taxon>
        <taxon>environmental samples</taxon>
    </lineage>
</organism>
<dbReference type="EMBL" id="FLUM01000003">
    <property type="protein sequence ID" value="SBW03770.1"/>
    <property type="molecule type" value="Genomic_DNA"/>
</dbReference>
<feature type="chain" id="PRO_5012329530" description="Cellulase Ig-like domain-containing protein" evidence="1">
    <location>
        <begin position="21"/>
        <end position="671"/>
    </location>
</feature>
<name>A0A212JWC7_9BACT</name>
<dbReference type="AlphaFoldDB" id="A0A212JWC7"/>